<reference evidence="1 2" key="1">
    <citation type="submission" date="2020-08" db="EMBL/GenBank/DDBJ databases">
        <title>Sphingobacterium sp. DN04309 isolated from aquaculture water.</title>
        <authorList>
            <person name="Zhang M."/>
        </authorList>
    </citation>
    <scope>NUCLEOTIDE SEQUENCE [LARGE SCALE GENOMIC DNA]</scope>
    <source>
        <strain evidence="1 2">DN04309</strain>
    </source>
</reference>
<sequence length="179" mass="20436">MTTYIILLRAVNVSGKNIIKMAELKSHLENTSFQSVKTYIQSGNIILKSDLNKTEVQKNVSQLIKKGFDLDVQVFVLTKEELQTIIAHNPFPETYPPNKVYITILDHVPSKENMEKFSNIDLAEEQYVLTNDIFYFYVPEGMANAKLSNPFIENKLKVKATGRNLNTILKLQNLADQIN</sequence>
<dbReference type="RefSeq" id="WP_165291492.1">
    <property type="nucleotide sequence ID" value="NZ_JACOIJ010000032.1"/>
</dbReference>
<evidence type="ECO:0000313" key="1">
    <source>
        <dbReference type="EMBL" id="MBD1430628.1"/>
    </source>
</evidence>
<proteinExistence type="predicted"/>
<dbReference type="Gene3D" id="3.30.70.1280">
    <property type="entry name" value="SP0830-like domains"/>
    <property type="match status" value="1"/>
</dbReference>
<protein>
    <submittedName>
        <fullName evidence="1">DUF1697 domain-containing protein</fullName>
    </submittedName>
</protein>
<name>A0ABR7YH36_9SPHI</name>
<dbReference type="Pfam" id="PF08002">
    <property type="entry name" value="DUF1697"/>
    <property type="match status" value="1"/>
</dbReference>
<dbReference type="InterPro" id="IPR012545">
    <property type="entry name" value="DUF1697"/>
</dbReference>
<gene>
    <name evidence="1" type="ORF">H8B04_13850</name>
</gene>
<dbReference type="SUPFAM" id="SSF160379">
    <property type="entry name" value="SP0830-like"/>
    <property type="match status" value="1"/>
</dbReference>
<accession>A0ABR7YH36</accession>
<dbReference type="Proteomes" id="UP000651271">
    <property type="component" value="Unassembled WGS sequence"/>
</dbReference>
<keyword evidence="2" id="KW-1185">Reference proteome</keyword>
<organism evidence="1 2">
    <name type="scientific">Sphingobacterium litopenaei</name>
    <dbReference type="NCBI Taxonomy" id="2763500"/>
    <lineage>
        <taxon>Bacteria</taxon>
        <taxon>Pseudomonadati</taxon>
        <taxon>Bacteroidota</taxon>
        <taxon>Sphingobacteriia</taxon>
        <taxon>Sphingobacteriales</taxon>
        <taxon>Sphingobacteriaceae</taxon>
        <taxon>Sphingobacterium</taxon>
    </lineage>
</organism>
<dbReference type="PANTHER" id="PTHR36439">
    <property type="entry name" value="BLL4334 PROTEIN"/>
    <property type="match status" value="1"/>
</dbReference>
<evidence type="ECO:0000313" key="2">
    <source>
        <dbReference type="Proteomes" id="UP000651271"/>
    </source>
</evidence>
<dbReference type="PANTHER" id="PTHR36439:SF1">
    <property type="entry name" value="DUF1697 DOMAIN-CONTAINING PROTEIN"/>
    <property type="match status" value="1"/>
</dbReference>
<dbReference type="EMBL" id="JACOIJ010000032">
    <property type="protein sequence ID" value="MBD1430628.1"/>
    <property type="molecule type" value="Genomic_DNA"/>
</dbReference>
<dbReference type="PIRSF" id="PIRSF008502">
    <property type="entry name" value="UCP008502"/>
    <property type="match status" value="1"/>
</dbReference>
<comment type="caution">
    <text evidence="1">The sequence shown here is derived from an EMBL/GenBank/DDBJ whole genome shotgun (WGS) entry which is preliminary data.</text>
</comment>